<dbReference type="PANTHER" id="PTHR35011:SF2">
    <property type="entry name" value="2,3-DIKETO-L-GULONATE TRAP TRANSPORTER SMALL PERMEASE PROTEIN YIAM"/>
    <property type="match status" value="1"/>
</dbReference>
<feature type="transmembrane region" description="Helical" evidence="9">
    <location>
        <begin position="21"/>
        <end position="46"/>
    </location>
</feature>
<feature type="transmembrane region" description="Helical" evidence="9">
    <location>
        <begin position="141"/>
        <end position="163"/>
    </location>
</feature>
<evidence type="ECO:0000256" key="8">
    <source>
        <dbReference type="ARBA" id="ARBA00038436"/>
    </source>
</evidence>
<evidence type="ECO:0000256" key="5">
    <source>
        <dbReference type="ARBA" id="ARBA00022692"/>
    </source>
</evidence>
<dbReference type="Proteomes" id="UP000218965">
    <property type="component" value="Chromosome"/>
</dbReference>
<dbReference type="PANTHER" id="PTHR35011">
    <property type="entry name" value="2,3-DIKETO-L-GULONATE TRAP TRANSPORTER SMALL PERMEASE PROTEIN YIAM"/>
    <property type="match status" value="1"/>
</dbReference>
<keyword evidence="6 9" id="KW-1133">Transmembrane helix</keyword>
<keyword evidence="7 9" id="KW-0472">Membrane</keyword>
<evidence type="ECO:0000313" key="12">
    <source>
        <dbReference type="Proteomes" id="UP000218965"/>
    </source>
</evidence>
<keyword evidence="2" id="KW-0813">Transport</keyword>
<feature type="domain" description="Tripartite ATP-independent periplasmic transporters DctQ component" evidence="10">
    <location>
        <begin position="38"/>
        <end position="166"/>
    </location>
</feature>
<comment type="subcellular location">
    <subcellularLocation>
        <location evidence="1">Cell inner membrane</location>
        <topology evidence="1">Multi-pass membrane protein</topology>
    </subcellularLocation>
</comment>
<evidence type="ECO:0000313" key="11">
    <source>
        <dbReference type="EMBL" id="BAU33314.1"/>
    </source>
</evidence>
<sequence>MSRLEPGDERYLESRSFAYRLLVRAEFAFGMVLLVGLLTLVVLQVVSRYVFSSPFSWSEEAARFTFIWLVFVAAAFVTARRRNITVQLYGGGKTGKVVAIIEALAAVIVSVVSIAMVFGSFGLMATTMGLTSPGTGIPLPVVYVSSVVGFGLLAFHSLCNLWLAVRYPSQFAGTIDAEKGGV</sequence>
<evidence type="ECO:0000256" key="9">
    <source>
        <dbReference type="SAM" id="Phobius"/>
    </source>
</evidence>
<reference evidence="12" key="1">
    <citation type="submission" date="2015-12" db="EMBL/GenBank/DDBJ databases">
        <authorList>
            <person name="Shamseldin A."/>
            <person name="Moawad H."/>
            <person name="Abd El-Rahim W.M."/>
            <person name="Sadowsky M.J."/>
        </authorList>
    </citation>
    <scope>NUCLEOTIDE SEQUENCE [LARGE SCALE GENOMIC DNA]</scope>
    <source>
        <strain evidence="12">JAM AC0309</strain>
    </source>
</reference>
<evidence type="ECO:0000256" key="2">
    <source>
        <dbReference type="ARBA" id="ARBA00022448"/>
    </source>
</evidence>
<dbReference type="InterPro" id="IPR055348">
    <property type="entry name" value="DctQ"/>
</dbReference>
<comment type="similarity">
    <text evidence="8">Belongs to the TRAP transporter small permease family.</text>
</comment>
<proteinExistence type="inferred from homology"/>
<dbReference type="GO" id="GO:0005886">
    <property type="term" value="C:plasma membrane"/>
    <property type="evidence" value="ECO:0007669"/>
    <property type="project" value="UniProtKB-SubCell"/>
</dbReference>
<accession>A0A0U5CHU0</accession>
<reference evidence="11 12" key="2">
    <citation type="submission" date="2016-01" db="EMBL/GenBank/DDBJ databases">
        <title>Microcella alkaliphila JAM AC0309 whole genome shotgun sequence.</title>
        <authorList>
            <person name="Kurata A."/>
            <person name="Hirose Y."/>
            <person name="Kishimoto N."/>
            <person name="Kobayashi T."/>
        </authorList>
    </citation>
    <scope>NUCLEOTIDE SEQUENCE [LARGE SCALE GENOMIC DNA]</scope>
    <source>
        <strain evidence="11 12">JAM AC0309</strain>
    </source>
</reference>
<organism evidence="11 12">
    <name type="scientific">Microcella alkaliphila</name>
    <dbReference type="NCBI Taxonomy" id="279828"/>
    <lineage>
        <taxon>Bacteria</taxon>
        <taxon>Bacillati</taxon>
        <taxon>Actinomycetota</taxon>
        <taxon>Actinomycetes</taxon>
        <taxon>Micrococcales</taxon>
        <taxon>Microbacteriaceae</taxon>
        <taxon>Microcella</taxon>
    </lineage>
</organism>
<evidence type="ECO:0000256" key="3">
    <source>
        <dbReference type="ARBA" id="ARBA00022475"/>
    </source>
</evidence>
<protein>
    <submittedName>
        <fullName evidence="11">TRAP-type C4-dicarboxylate transport system, sma ll permease component</fullName>
    </submittedName>
</protein>
<evidence type="ECO:0000256" key="6">
    <source>
        <dbReference type="ARBA" id="ARBA00022989"/>
    </source>
</evidence>
<keyword evidence="4" id="KW-0997">Cell inner membrane</keyword>
<dbReference type="GO" id="GO:0022857">
    <property type="term" value="F:transmembrane transporter activity"/>
    <property type="evidence" value="ECO:0007669"/>
    <property type="project" value="TreeGrafter"/>
</dbReference>
<name>A0A0U5CHU0_9MICO</name>
<keyword evidence="3" id="KW-1003">Cell membrane</keyword>
<dbReference type="AlphaFoldDB" id="A0A0U5CHU0"/>
<dbReference type="KEGG" id="malk:MalAC0309_2474"/>
<dbReference type="Pfam" id="PF04290">
    <property type="entry name" value="DctQ"/>
    <property type="match status" value="1"/>
</dbReference>
<gene>
    <name evidence="11" type="ORF">MalAC0309_2474</name>
</gene>
<evidence type="ECO:0000256" key="7">
    <source>
        <dbReference type="ARBA" id="ARBA00023136"/>
    </source>
</evidence>
<evidence type="ECO:0000256" key="1">
    <source>
        <dbReference type="ARBA" id="ARBA00004429"/>
    </source>
</evidence>
<dbReference type="OrthoDB" id="2085311at2"/>
<keyword evidence="5 9" id="KW-0812">Transmembrane</keyword>
<evidence type="ECO:0000256" key="4">
    <source>
        <dbReference type="ARBA" id="ARBA00022519"/>
    </source>
</evidence>
<feature type="transmembrane region" description="Helical" evidence="9">
    <location>
        <begin position="61"/>
        <end position="79"/>
    </location>
</feature>
<dbReference type="GO" id="GO:0015740">
    <property type="term" value="P:C4-dicarboxylate transport"/>
    <property type="evidence" value="ECO:0007669"/>
    <property type="project" value="TreeGrafter"/>
</dbReference>
<dbReference type="EMBL" id="AP017315">
    <property type="protein sequence ID" value="BAU33314.1"/>
    <property type="molecule type" value="Genomic_DNA"/>
</dbReference>
<feature type="transmembrane region" description="Helical" evidence="9">
    <location>
        <begin position="100"/>
        <end position="121"/>
    </location>
</feature>
<dbReference type="InterPro" id="IPR007387">
    <property type="entry name" value="TRAP_DctQ"/>
</dbReference>
<evidence type="ECO:0000259" key="10">
    <source>
        <dbReference type="Pfam" id="PF04290"/>
    </source>
</evidence>